<dbReference type="GO" id="GO:0019305">
    <property type="term" value="P:dTDP-rhamnose biosynthetic process"/>
    <property type="evidence" value="ECO:0007669"/>
    <property type="project" value="UniProtKB-UniPathway"/>
</dbReference>
<comment type="function">
    <text evidence="6">Catalyzes the reduction of dTDP-6-deoxy-L-lyxo-4-hexulose to yield dTDP-L-rhamnose.</text>
</comment>
<dbReference type="InterPro" id="IPR036291">
    <property type="entry name" value="NAD(P)-bd_dom_sf"/>
</dbReference>
<evidence type="ECO:0000259" key="7">
    <source>
        <dbReference type="Pfam" id="PF04321"/>
    </source>
</evidence>
<dbReference type="RefSeq" id="WP_093636419.1">
    <property type="nucleotide sequence ID" value="NZ_FPBH01000012.1"/>
</dbReference>
<reference evidence="8 9" key="1">
    <citation type="submission" date="2016-10" db="EMBL/GenBank/DDBJ databases">
        <authorList>
            <person name="de Groot N.N."/>
        </authorList>
    </citation>
    <scope>NUCLEOTIDE SEQUENCE [LARGE SCALE GENOMIC DNA]</scope>
    <source>
        <strain evidence="8 9">LMG 27731</strain>
    </source>
</reference>
<evidence type="ECO:0000256" key="1">
    <source>
        <dbReference type="ARBA" id="ARBA00004781"/>
    </source>
</evidence>
<feature type="domain" description="RmlD-like substrate binding" evidence="7">
    <location>
        <begin position="9"/>
        <end position="298"/>
    </location>
</feature>
<dbReference type="Gene3D" id="3.90.25.10">
    <property type="entry name" value="UDP-galactose 4-epimerase, domain 1"/>
    <property type="match status" value="1"/>
</dbReference>
<evidence type="ECO:0000256" key="6">
    <source>
        <dbReference type="RuleBase" id="RU364082"/>
    </source>
</evidence>
<dbReference type="SUPFAM" id="SSF51735">
    <property type="entry name" value="NAD(P)-binding Rossmann-fold domains"/>
    <property type="match status" value="1"/>
</dbReference>
<evidence type="ECO:0000313" key="8">
    <source>
        <dbReference type="EMBL" id="SFU16685.1"/>
    </source>
</evidence>
<comment type="catalytic activity">
    <reaction evidence="5 6">
        <text>dTDP-beta-L-rhamnose + NADP(+) = dTDP-4-dehydro-beta-L-rhamnose + NADPH + H(+)</text>
        <dbReference type="Rhea" id="RHEA:21796"/>
        <dbReference type="ChEBI" id="CHEBI:15378"/>
        <dbReference type="ChEBI" id="CHEBI:57510"/>
        <dbReference type="ChEBI" id="CHEBI:57783"/>
        <dbReference type="ChEBI" id="CHEBI:58349"/>
        <dbReference type="ChEBI" id="CHEBI:62830"/>
        <dbReference type="EC" id="1.1.1.133"/>
    </reaction>
</comment>
<protein>
    <recommendedName>
        <fullName evidence="4 6">dTDP-4-dehydrorhamnose reductase</fullName>
        <ecNumber evidence="3 6">1.1.1.133</ecNumber>
    </recommendedName>
</protein>
<dbReference type="Proteomes" id="UP000198844">
    <property type="component" value="Unassembled WGS sequence"/>
</dbReference>
<name>A0A1I7DYH3_9BURK</name>
<dbReference type="OrthoDB" id="9803892at2"/>
<dbReference type="UniPathway" id="UPA00124"/>
<dbReference type="PANTHER" id="PTHR10491:SF4">
    <property type="entry name" value="METHIONINE ADENOSYLTRANSFERASE 2 SUBUNIT BETA"/>
    <property type="match status" value="1"/>
</dbReference>
<sequence length="308" mass="33244">MSAHDAKRTILVTGVNGQVGFELARTLQGLGNVVAVDRATLDLSNLDQIRAVVRDVRPALIVNPAAYTAVDKAEEEFDLAMRINGEAPGVLAEEAKKLGAALIHFSTDYVFNGEKDGAYVEDDPTDPQNAYGRTKLAGEQAIAATGVNHLVLRTSWVYGTRGKNFLLTMLRLGADRPELKVVADQFGAPTWSNTIATLSAHLSAQAFAAEDSATWWSERSGIYHLCAGDATSWHGFASAIFELADLPNRPKALPIPASDYPTPAKRPSNSRMSNEKLAQMFGLAAPHWRDALKLCLTDAFPRSPAARS</sequence>
<dbReference type="Gene3D" id="3.40.50.720">
    <property type="entry name" value="NAD(P)-binding Rossmann-like Domain"/>
    <property type="match status" value="1"/>
</dbReference>
<dbReference type="PANTHER" id="PTHR10491">
    <property type="entry name" value="DTDP-4-DEHYDRORHAMNOSE REDUCTASE"/>
    <property type="match status" value="1"/>
</dbReference>
<comment type="similarity">
    <text evidence="2 6">Belongs to the dTDP-4-dehydrorhamnose reductase family.</text>
</comment>
<evidence type="ECO:0000256" key="2">
    <source>
        <dbReference type="ARBA" id="ARBA00010944"/>
    </source>
</evidence>
<comment type="pathway">
    <text evidence="1 6">Carbohydrate biosynthesis; dTDP-L-rhamnose biosynthesis.</text>
</comment>
<organism evidence="8 9">
    <name type="scientific">Paraburkholderia aspalathi</name>
    <dbReference type="NCBI Taxonomy" id="1324617"/>
    <lineage>
        <taxon>Bacteria</taxon>
        <taxon>Pseudomonadati</taxon>
        <taxon>Pseudomonadota</taxon>
        <taxon>Betaproteobacteria</taxon>
        <taxon>Burkholderiales</taxon>
        <taxon>Burkholderiaceae</taxon>
        <taxon>Paraburkholderia</taxon>
    </lineage>
</organism>
<dbReference type="InterPro" id="IPR029903">
    <property type="entry name" value="RmlD-like-bd"/>
</dbReference>
<evidence type="ECO:0000256" key="5">
    <source>
        <dbReference type="ARBA" id="ARBA00048200"/>
    </source>
</evidence>
<proteinExistence type="inferred from homology"/>
<accession>A0A1I7DYH3</accession>
<evidence type="ECO:0000313" key="9">
    <source>
        <dbReference type="Proteomes" id="UP000198844"/>
    </source>
</evidence>
<dbReference type="EMBL" id="FPBH01000012">
    <property type="protein sequence ID" value="SFU16685.1"/>
    <property type="molecule type" value="Genomic_DNA"/>
</dbReference>
<evidence type="ECO:0000256" key="4">
    <source>
        <dbReference type="ARBA" id="ARBA00017099"/>
    </source>
</evidence>
<dbReference type="EC" id="1.1.1.133" evidence="3 6"/>
<dbReference type="GO" id="GO:0005829">
    <property type="term" value="C:cytosol"/>
    <property type="evidence" value="ECO:0007669"/>
    <property type="project" value="TreeGrafter"/>
</dbReference>
<comment type="cofactor">
    <cofactor evidence="6">
        <name>Mg(2+)</name>
        <dbReference type="ChEBI" id="CHEBI:18420"/>
    </cofactor>
    <text evidence="6">Binds 1 Mg(2+) ion per monomer.</text>
</comment>
<evidence type="ECO:0000256" key="3">
    <source>
        <dbReference type="ARBA" id="ARBA00012929"/>
    </source>
</evidence>
<dbReference type="AlphaFoldDB" id="A0A1I7DYH3"/>
<keyword evidence="6" id="KW-0560">Oxidoreductase</keyword>
<keyword evidence="6" id="KW-0521">NADP</keyword>
<gene>
    <name evidence="8" type="ORF">SAMN05192563_1012129</name>
</gene>
<dbReference type="CDD" id="cd05254">
    <property type="entry name" value="dTDP_HR_like_SDR_e"/>
    <property type="match status" value="1"/>
</dbReference>
<dbReference type="NCBIfam" id="TIGR01214">
    <property type="entry name" value="rmlD"/>
    <property type="match status" value="1"/>
</dbReference>
<dbReference type="GO" id="GO:0008831">
    <property type="term" value="F:dTDP-4-dehydrorhamnose reductase activity"/>
    <property type="evidence" value="ECO:0007669"/>
    <property type="project" value="UniProtKB-EC"/>
</dbReference>
<dbReference type="Pfam" id="PF04321">
    <property type="entry name" value="RmlD_sub_bind"/>
    <property type="match status" value="1"/>
</dbReference>
<dbReference type="InterPro" id="IPR005913">
    <property type="entry name" value="dTDP_dehydrorham_reduct"/>
</dbReference>